<reference evidence="1 2" key="1">
    <citation type="submission" date="2022-03" db="EMBL/GenBank/DDBJ databases">
        <authorList>
            <person name="Jo J.-H."/>
            <person name="Im W.-T."/>
        </authorList>
    </citation>
    <scope>NUCLEOTIDE SEQUENCE [LARGE SCALE GENOMIC DNA]</scope>
    <source>
        <strain evidence="1 2">MA9</strain>
    </source>
</reference>
<evidence type="ECO:0000313" key="2">
    <source>
        <dbReference type="Proteomes" id="UP001316087"/>
    </source>
</evidence>
<evidence type="ECO:0000313" key="1">
    <source>
        <dbReference type="EMBL" id="MCH7321810.1"/>
    </source>
</evidence>
<organism evidence="1 2">
    <name type="scientific">Solibacillus palustris</name>
    <dbReference type="NCBI Taxonomy" id="2908203"/>
    <lineage>
        <taxon>Bacteria</taxon>
        <taxon>Bacillati</taxon>
        <taxon>Bacillota</taxon>
        <taxon>Bacilli</taxon>
        <taxon>Bacillales</taxon>
        <taxon>Caryophanaceae</taxon>
        <taxon>Solibacillus</taxon>
    </lineage>
</organism>
<accession>A0ABS9UCE9</accession>
<keyword evidence="2" id="KW-1185">Reference proteome</keyword>
<protein>
    <submittedName>
        <fullName evidence="1">Uncharacterized protein</fullName>
    </submittedName>
</protein>
<dbReference type="RefSeq" id="WP_241368863.1">
    <property type="nucleotide sequence ID" value="NZ_JAKZFC010000002.1"/>
</dbReference>
<comment type="caution">
    <text evidence="1">The sequence shown here is derived from an EMBL/GenBank/DDBJ whole genome shotgun (WGS) entry which is preliminary data.</text>
</comment>
<name>A0ABS9UCE9_9BACL</name>
<sequence>MYALPNSLLQRVGEYKTEIYRMELLSHQAIVNIHLNIFGVNPHETYLANYEVIRLSDELTTNGTCNGINKTKEDTLKLVEDFATKAMEDKDRYWS</sequence>
<dbReference type="EMBL" id="JAKZFC010000002">
    <property type="protein sequence ID" value="MCH7321810.1"/>
    <property type="molecule type" value="Genomic_DNA"/>
</dbReference>
<dbReference type="Proteomes" id="UP001316087">
    <property type="component" value="Unassembled WGS sequence"/>
</dbReference>
<gene>
    <name evidence="1" type="ORF">LZ480_07870</name>
</gene>
<proteinExistence type="predicted"/>